<dbReference type="GO" id="GO:0005737">
    <property type="term" value="C:cytoplasm"/>
    <property type="evidence" value="ECO:0007669"/>
    <property type="project" value="TreeGrafter"/>
</dbReference>
<reference evidence="8 9" key="1">
    <citation type="submission" date="2014-03" db="EMBL/GenBank/DDBJ databases">
        <title>The genome of Kluyveromyces dobzhanskii.</title>
        <authorList>
            <person name="Nystedt B."/>
            <person name="Astrom S."/>
        </authorList>
    </citation>
    <scope>NUCLEOTIDE SEQUENCE [LARGE SCALE GENOMIC DNA]</scope>
    <source>
        <strain evidence="8 9">CBS 2104</strain>
    </source>
</reference>
<dbReference type="InterPro" id="IPR014718">
    <property type="entry name" value="GH-type_carb-bd"/>
</dbReference>
<dbReference type="GO" id="GO:0047938">
    <property type="term" value="F:glucose-6-phosphate 1-epimerase activity"/>
    <property type="evidence" value="ECO:0007669"/>
    <property type="project" value="UniProtKB-UniRule"/>
</dbReference>
<dbReference type="AlphaFoldDB" id="A0A0A8L2A6"/>
<protein>
    <recommendedName>
        <fullName evidence="3 5">Glucose-6-phosphate 1-epimerase</fullName>
        <ecNumber evidence="3 5">5.1.3.15</ecNumber>
    </recommendedName>
</protein>
<dbReference type="PIRSF" id="PIRSF016020">
    <property type="entry name" value="PHexose_mutarotase"/>
    <property type="match status" value="1"/>
</dbReference>
<evidence type="ECO:0000313" key="8">
    <source>
        <dbReference type="EMBL" id="CDO92324.1"/>
    </source>
</evidence>
<feature type="binding site" evidence="7">
    <location>
        <position position="57"/>
    </location>
    <ligand>
        <name>substrate</name>
    </ligand>
</feature>
<comment type="function">
    <text evidence="5">Catalyzes the interconversion between the alpha and beta anomers from at least three hexose 6-phosphate sugars (Glc6P, Gal6P, and Man6P).</text>
</comment>
<dbReference type="PANTHER" id="PTHR11122:SF13">
    <property type="entry name" value="GLUCOSE-6-PHOSPHATE 1-EPIMERASE"/>
    <property type="match status" value="1"/>
</dbReference>
<comment type="caution">
    <text evidence="8">The sequence shown here is derived from an EMBL/GenBank/DDBJ whole genome shotgun (WGS) entry which is preliminary data.</text>
</comment>
<feature type="active site" evidence="6">
    <location>
        <position position="264"/>
    </location>
</feature>
<dbReference type="CDD" id="cd09020">
    <property type="entry name" value="D-hex-6-P-epi_like"/>
    <property type="match status" value="1"/>
</dbReference>
<comment type="catalytic activity">
    <reaction evidence="1">
        <text>alpha-D-glucose 6-phosphate = beta-D-glucose 6-phosphate</text>
        <dbReference type="Rhea" id="RHEA:16249"/>
        <dbReference type="ChEBI" id="CHEBI:58225"/>
        <dbReference type="ChEBI" id="CHEBI:58247"/>
        <dbReference type="EC" id="5.1.3.15"/>
    </reaction>
</comment>
<dbReference type="EC" id="5.1.3.15" evidence="3 5"/>
<dbReference type="Pfam" id="PF01263">
    <property type="entry name" value="Aldose_epim"/>
    <property type="match status" value="1"/>
</dbReference>
<evidence type="ECO:0000256" key="4">
    <source>
        <dbReference type="ARBA" id="ARBA00023235"/>
    </source>
</evidence>
<evidence type="ECO:0000256" key="5">
    <source>
        <dbReference type="PIRNR" id="PIRNR016020"/>
    </source>
</evidence>
<evidence type="ECO:0000256" key="7">
    <source>
        <dbReference type="PIRSR" id="PIRSR016020-2"/>
    </source>
</evidence>
<dbReference type="InterPro" id="IPR008183">
    <property type="entry name" value="Aldose_1/G6P_1-epimerase"/>
</dbReference>
<keyword evidence="4 5" id="KW-0413">Isomerase</keyword>
<dbReference type="Gene3D" id="2.70.98.10">
    <property type="match status" value="1"/>
</dbReference>
<dbReference type="GO" id="GO:0030246">
    <property type="term" value="F:carbohydrate binding"/>
    <property type="evidence" value="ECO:0007669"/>
    <property type="project" value="UniProtKB-UniRule"/>
</dbReference>
<gene>
    <name evidence="8" type="ORF">KLDO_g644</name>
</gene>
<comment type="similarity">
    <text evidence="2 5">Belongs to the glucose-6-phosphate 1-epimerase family.</text>
</comment>
<dbReference type="OrthoDB" id="1659429at2759"/>
<sequence length="296" mass="33595">MGIEETSTEVILTDPNDSTTKVKVLKYGATVFSWELKGEEQLWLSSAAKLDGSKPVRGGIPLVFPVFGKNLNDEHLSKLPQHGLARNSVWEFLGQVKANPPTIQLGLGPEFANPELTKIWPFEYSLVLTIELGAEYLKTAIEVLNTSTTQNLKFNWLFHTYLKIDDIEDTLVSNLNNTLLYDQMLTESYIDRQPVISVHEELDRVYQNVDDDRIIQVIDKGHPIHTLKRENLPDAVVWNPWVEKSKGMADFEPKDGWKNMICVEPGHVHDLINLAPGDNWVASQVLYKDDLKFQSV</sequence>
<name>A0A0A8L2A6_9SACH</name>
<dbReference type="InterPro" id="IPR025532">
    <property type="entry name" value="G6P_1-epimerase"/>
</dbReference>
<dbReference type="SUPFAM" id="SSF74650">
    <property type="entry name" value="Galactose mutarotase-like"/>
    <property type="match status" value="1"/>
</dbReference>
<proteinExistence type="inferred from homology"/>
<evidence type="ECO:0000313" key="9">
    <source>
        <dbReference type="Proteomes" id="UP000031516"/>
    </source>
</evidence>
<evidence type="ECO:0000256" key="2">
    <source>
        <dbReference type="ARBA" id="ARBA00005866"/>
    </source>
</evidence>
<dbReference type="PANTHER" id="PTHR11122">
    <property type="entry name" value="APOSPORY-ASSOCIATED PROTEIN C-RELATED"/>
    <property type="match status" value="1"/>
</dbReference>
<evidence type="ECO:0000256" key="6">
    <source>
        <dbReference type="PIRSR" id="PIRSR016020-1"/>
    </source>
</evidence>
<dbReference type="InterPro" id="IPR011013">
    <property type="entry name" value="Gal_mutarotase_sf_dom"/>
</dbReference>
<evidence type="ECO:0000256" key="3">
    <source>
        <dbReference type="ARBA" id="ARBA00012083"/>
    </source>
</evidence>
<feature type="active site" evidence="6">
    <location>
        <position position="159"/>
    </location>
</feature>
<keyword evidence="9" id="KW-1185">Reference proteome</keyword>
<feature type="binding site" evidence="7">
    <location>
        <position position="81"/>
    </location>
    <ligand>
        <name>substrate</name>
    </ligand>
</feature>
<feature type="binding site" evidence="7">
    <location>
        <position position="86"/>
    </location>
    <ligand>
        <name>substrate</name>
    </ligand>
</feature>
<dbReference type="EMBL" id="CCBQ010000013">
    <property type="protein sequence ID" value="CDO92324.1"/>
    <property type="molecule type" value="Genomic_DNA"/>
</dbReference>
<dbReference type="GO" id="GO:0005975">
    <property type="term" value="P:carbohydrate metabolic process"/>
    <property type="evidence" value="ECO:0007669"/>
    <property type="project" value="InterPro"/>
</dbReference>
<accession>A0A0A8L2A6</accession>
<dbReference type="Proteomes" id="UP000031516">
    <property type="component" value="Unassembled WGS sequence"/>
</dbReference>
<organism evidence="8 9">
    <name type="scientific">Kluyveromyces dobzhanskii CBS 2104</name>
    <dbReference type="NCBI Taxonomy" id="1427455"/>
    <lineage>
        <taxon>Eukaryota</taxon>
        <taxon>Fungi</taxon>
        <taxon>Dikarya</taxon>
        <taxon>Ascomycota</taxon>
        <taxon>Saccharomycotina</taxon>
        <taxon>Saccharomycetes</taxon>
        <taxon>Saccharomycetales</taxon>
        <taxon>Saccharomycetaceae</taxon>
        <taxon>Kluyveromyces</taxon>
    </lineage>
</organism>
<evidence type="ECO:0000256" key="1">
    <source>
        <dbReference type="ARBA" id="ARBA00001096"/>
    </source>
</evidence>